<reference evidence="12 13" key="1">
    <citation type="journal article" date="2019" name="Nat. Med.">
        <title>A library of human gut bacterial isolates paired with longitudinal multiomics data enables mechanistic microbiome research.</title>
        <authorList>
            <person name="Poyet M."/>
            <person name="Groussin M."/>
            <person name="Gibbons S.M."/>
            <person name="Avila-Pacheco J."/>
            <person name="Jiang X."/>
            <person name="Kearney S.M."/>
            <person name="Perrotta A.R."/>
            <person name="Berdy B."/>
            <person name="Zhao S."/>
            <person name="Lieberman T.D."/>
            <person name="Swanson P.K."/>
            <person name="Smith M."/>
            <person name="Roesemann S."/>
            <person name="Alexander J.E."/>
            <person name="Rich S.A."/>
            <person name="Livny J."/>
            <person name="Vlamakis H."/>
            <person name="Clish C."/>
            <person name="Bullock K."/>
            <person name="Deik A."/>
            <person name="Scott J."/>
            <person name="Pierce K.A."/>
            <person name="Xavier R.J."/>
            <person name="Alm E.J."/>
        </authorList>
    </citation>
    <scope>NUCLEOTIDE SEQUENCE [LARGE SCALE GENOMIC DNA]</scope>
    <source>
        <strain evidence="12 13">BIOML-A198</strain>
    </source>
</reference>
<dbReference type="Gene3D" id="1.10.1610.10">
    <property type="match status" value="1"/>
</dbReference>
<evidence type="ECO:0000256" key="7">
    <source>
        <dbReference type="ARBA" id="ARBA00022676"/>
    </source>
</evidence>
<dbReference type="HAMAP" id="MF_00230">
    <property type="entry name" value="CobT"/>
    <property type="match status" value="1"/>
</dbReference>
<organism evidence="12 13">
    <name type="scientific">Turicibacter sanguinis</name>
    <dbReference type="NCBI Taxonomy" id="154288"/>
    <lineage>
        <taxon>Bacteria</taxon>
        <taxon>Bacillati</taxon>
        <taxon>Bacillota</taxon>
        <taxon>Erysipelotrichia</taxon>
        <taxon>Erysipelotrichales</taxon>
        <taxon>Turicibacteraceae</taxon>
        <taxon>Turicibacter</taxon>
    </lineage>
</organism>
<evidence type="ECO:0000256" key="2">
    <source>
        <dbReference type="ARBA" id="ARBA00005049"/>
    </source>
</evidence>
<evidence type="ECO:0000256" key="11">
    <source>
        <dbReference type="HAMAP-Rule" id="MF_00230"/>
    </source>
</evidence>
<evidence type="ECO:0000313" key="13">
    <source>
        <dbReference type="Proteomes" id="UP000487649"/>
    </source>
</evidence>
<keyword evidence="7 11" id="KW-0328">Glycosyltransferase</keyword>
<comment type="catalytic activity">
    <reaction evidence="10 11">
        <text>5,6-dimethylbenzimidazole + nicotinate beta-D-ribonucleotide = alpha-ribazole 5'-phosphate + nicotinate + H(+)</text>
        <dbReference type="Rhea" id="RHEA:11196"/>
        <dbReference type="ChEBI" id="CHEBI:15378"/>
        <dbReference type="ChEBI" id="CHEBI:15890"/>
        <dbReference type="ChEBI" id="CHEBI:32544"/>
        <dbReference type="ChEBI" id="CHEBI:57502"/>
        <dbReference type="ChEBI" id="CHEBI:57918"/>
        <dbReference type="EC" id="2.4.2.21"/>
    </reaction>
</comment>
<dbReference type="Gene3D" id="3.40.50.10210">
    <property type="match status" value="1"/>
</dbReference>
<evidence type="ECO:0000256" key="5">
    <source>
        <dbReference type="ARBA" id="ARBA00015486"/>
    </source>
</evidence>
<feature type="active site" description="Proton acceptor" evidence="11">
    <location>
        <position position="315"/>
    </location>
</feature>
<dbReference type="RefSeq" id="WP_006784185.1">
    <property type="nucleotide sequence ID" value="NZ_CABJBH010000006.1"/>
</dbReference>
<proteinExistence type="inferred from homology"/>
<comment type="caution">
    <text evidence="12">The sequence shown here is derived from an EMBL/GenBank/DDBJ whole genome shotgun (WGS) entry which is preliminary data.</text>
</comment>
<dbReference type="Pfam" id="PF02277">
    <property type="entry name" value="DBI_PRT"/>
    <property type="match status" value="1"/>
</dbReference>
<dbReference type="SUPFAM" id="SSF52733">
    <property type="entry name" value="Nicotinate mononucleotide:5,6-dimethylbenzimidazole phosphoribosyltransferase (CobT)"/>
    <property type="match status" value="1"/>
</dbReference>
<evidence type="ECO:0000256" key="10">
    <source>
        <dbReference type="ARBA" id="ARBA00047340"/>
    </source>
</evidence>
<evidence type="ECO:0000256" key="9">
    <source>
        <dbReference type="ARBA" id="ARBA00030686"/>
    </source>
</evidence>
<name>A0A173SB61_9FIRM</name>
<dbReference type="CDD" id="cd02439">
    <property type="entry name" value="DMB-PRT_CobT"/>
    <property type="match status" value="1"/>
</dbReference>
<keyword evidence="8 11" id="KW-0808">Transferase</keyword>
<evidence type="ECO:0000256" key="3">
    <source>
        <dbReference type="ARBA" id="ARBA00007110"/>
    </source>
</evidence>
<gene>
    <name evidence="11 12" type="primary">cobT</name>
    <name evidence="12" type="ORF">GMA92_01150</name>
</gene>
<evidence type="ECO:0000256" key="8">
    <source>
        <dbReference type="ARBA" id="ARBA00022679"/>
    </source>
</evidence>
<dbReference type="GO" id="GO:0008939">
    <property type="term" value="F:nicotinate-nucleotide-dimethylbenzimidazole phosphoribosyltransferase activity"/>
    <property type="evidence" value="ECO:0007669"/>
    <property type="project" value="UniProtKB-UniRule"/>
</dbReference>
<evidence type="ECO:0000313" key="12">
    <source>
        <dbReference type="EMBL" id="MTK20042.1"/>
    </source>
</evidence>
<dbReference type="InterPro" id="IPR036087">
    <property type="entry name" value="Nict_dMeBzImd_PRibTrfase_sf"/>
</dbReference>
<dbReference type="EMBL" id="WMQE01000002">
    <property type="protein sequence ID" value="MTK20042.1"/>
    <property type="molecule type" value="Genomic_DNA"/>
</dbReference>
<dbReference type="EC" id="2.4.2.21" evidence="4 11"/>
<sequence>MLQTVLAGIKPINQETKKLAKKRVDSLAKPLGSLGELEHLSIQIAGITGRVVNKIEKKCIIIMAADNGVVEEGVASAPQLVTLAQTKNFIKGKTGVAVLAAQNKADLMVIDIGINSDEIIPGVIHKKLAKGTQNIYKGPAMSHEMAVQGIEVGIEAVKKAREKGYQLLGVGEMGIGNTTTSAAVLKGLTGISVDKLVGKGGGITKAAYEKKKHVVKRAVELNQVNPQDPIDVIAKVGGFDIAGMVGVFLGAAYYQIPVVIDGFISVVAALVATKLNKDVKDYCIPSHKSEEIGYNIAIEQLGLTPMLNLSMRLGEGSGCPIAFSVIEFAMAMMNNMATFDEAHIDDDYLDEVRNEESYKV</sequence>
<evidence type="ECO:0000256" key="6">
    <source>
        <dbReference type="ARBA" id="ARBA00022573"/>
    </source>
</evidence>
<dbReference type="NCBIfam" id="TIGR03160">
    <property type="entry name" value="cobT_DBIPRT"/>
    <property type="match status" value="1"/>
</dbReference>
<dbReference type="NCBIfam" id="NF000996">
    <property type="entry name" value="PRK00105.1"/>
    <property type="match status" value="1"/>
</dbReference>
<comment type="pathway">
    <text evidence="2 11">Nucleoside biosynthesis; alpha-ribazole biosynthesis; alpha-ribazole from 5,6-dimethylbenzimidazole: step 1/2.</text>
</comment>
<comment type="function">
    <text evidence="1 11">Catalyzes the synthesis of alpha-ribazole-5'-phosphate from nicotinate mononucleotide (NAMN) and 5,6-dimethylbenzimidazole (DMB).</text>
</comment>
<dbReference type="AlphaFoldDB" id="A0A173SB61"/>
<evidence type="ECO:0000256" key="4">
    <source>
        <dbReference type="ARBA" id="ARBA00011991"/>
    </source>
</evidence>
<dbReference type="InterPro" id="IPR017846">
    <property type="entry name" value="Nict_dMeBzImd_PRibTrfase_bact"/>
</dbReference>
<comment type="similarity">
    <text evidence="3 11">Belongs to the CobT family.</text>
</comment>
<dbReference type="InterPro" id="IPR003200">
    <property type="entry name" value="Nict_dMeBzImd_PRibTrfase"/>
</dbReference>
<dbReference type="GO" id="GO:0009236">
    <property type="term" value="P:cobalamin biosynthetic process"/>
    <property type="evidence" value="ECO:0007669"/>
    <property type="project" value="UniProtKB-UniRule"/>
</dbReference>
<evidence type="ECO:0000256" key="1">
    <source>
        <dbReference type="ARBA" id="ARBA00002197"/>
    </source>
</evidence>
<dbReference type="PANTHER" id="PTHR43463">
    <property type="entry name" value="NICOTINATE-NUCLEOTIDE--DIMETHYLBENZIMIDAZOLE PHOSPHORIBOSYLTRANSFERASE"/>
    <property type="match status" value="1"/>
</dbReference>
<dbReference type="PANTHER" id="PTHR43463:SF1">
    <property type="entry name" value="NICOTINATE-NUCLEOTIDE--DIMETHYLBENZIMIDAZOLE PHOSPHORIBOSYLTRANSFERASE"/>
    <property type="match status" value="1"/>
</dbReference>
<dbReference type="Proteomes" id="UP000487649">
    <property type="component" value="Unassembled WGS sequence"/>
</dbReference>
<dbReference type="FunFam" id="3.40.50.10210:FF:000001">
    <property type="entry name" value="Nicotinate-nucleotide--dimethylbenzimidazole phosphoribosyltransferase"/>
    <property type="match status" value="1"/>
</dbReference>
<dbReference type="InterPro" id="IPR023195">
    <property type="entry name" value="Nict_dMeBzImd_PRibTrfase_N"/>
</dbReference>
<dbReference type="OrthoDB" id="9781491at2"/>
<protein>
    <recommendedName>
        <fullName evidence="5 11">Nicotinate-nucleotide--dimethylbenzimidazole phosphoribosyltransferase</fullName>
        <shortName evidence="11">NN:DBI PRT</shortName>
        <ecNumber evidence="4 11">2.4.2.21</ecNumber>
    </recommendedName>
    <alternativeName>
        <fullName evidence="9 11">N(1)-alpha-phosphoribosyltransferase</fullName>
    </alternativeName>
</protein>
<keyword evidence="6 11" id="KW-0169">Cobalamin biosynthesis</keyword>
<dbReference type="GeneID" id="60058753"/>
<accession>A0A173SB61</accession>